<dbReference type="EMBL" id="CH473977">
    <property type="protein sequence ID" value="EDL98183.1"/>
    <property type="molecule type" value="Genomic_DNA"/>
</dbReference>
<evidence type="ECO:0000313" key="1">
    <source>
        <dbReference type="EMBL" id="EDL98183.1"/>
    </source>
</evidence>
<dbReference type="Proteomes" id="UP000234681">
    <property type="component" value="Chromosome 17"/>
</dbReference>
<evidence type="ECO:0000313" key="2">
    <source>
        <dbReference type="Proteomes" id="UP000234681"/>
    </source>
</evidence>
<organism evidence="1 2">
    <name type="scientific">Rattus norvegicus</name>
    <name type="common">Rat</name>
    <dbReference type="NCBI Taxonomy" id="10116"/>
    <lineage>
        <taxon>Eukaryota</taxon>
        <taxon>Metazoa</taxon>
        <taxon>Chordata</taxon>
        <taxon>Craniata</taxon>
        <taxon>Vertebrata</taxon>
        <taxon>Euteleostomi</taxon>
        <taxon>Mammalia</taxon>
        <taxon>Eutheria</taxon>
        <taxon>Euarchontoglires</taxon>
        <taxon>Glires</taxon>
        <taxon>Rodentia</taxon>
        <taxon>Myomorpha</taxon>
        <taxon>Muroidea</taxon>
        <taxon>Muridae</taxon>
        <taxon>Murinae</taxon>
        <taxon>Rattus</taxon>
    </lineage>
</organism>
<proteinExistence type="predicted"/>
<gene>
    <name evidence="1" type="ORF">rCG_44045</name>
</gene>
<protein>
    <submittedName>
        <fullName evidence="1">RCG44045</fullName>
    </submittedName>
</protein>
<accession>A6J728</accession>
<sequence length="79" mass="9516">MKRKNRQDEHRCVFTFKTTADLVAKCGKQRLMLMCEGHEQRWRWDVRRLHVDDREALTVNCCFPLSSRMLSKGFLFLIK</sequence>
<reference evidence="2" key="1">
    <citation type="submission" date="2005-09" db="EMBL/GenBank/DDBJ databases">
        <authorList>
            <person name="Mural R.J."/>
            <person name="Li P.W."/>
            <person name="Adams M.D."/>
            <person name="Amanatides P.G."/>
            <person name="Baden-Tillson H."/>
            <person name="Barnstead M."/>
            <person name="Chin S.H."/>
            <person name="Dew I."/>
            <person name="Evans C.A."/>
            <person name="Ferriera S."/>
            <person name="Flanigan M."/>
            <person name="Fosler C."/>
            <person name="Glodek A."/>
            <person name="Gu Z."/>
            <person name="Holt R.A."/>
            <person name="Jennings D."/>
            <person name="Kraft C.L."/>
            <person name="Lu F."/>
            <person name="Nguyen T."/>
            <person name="Nusskern D.R."/>
            <person name="Pfannkoch C.M."/>
            <person name="Sitter C."/>
            <person name="Sutton G.G."/>
            <person name="Venter J.C."/>
            <person name="Wang Z."/>
            <person name="Woodage T."/>
            <person name="Zheng X.H."/>
            <person name="Zhong F."/>
        </authorList>
    </citation>
    <scope>NUCLEOTIDE SEQUENCE [LARGE SCALE GENOMIC DNA]</scope>
    <source>
        <strain>BN</strain>
        <strain evidence="2">Sprague-Dawley</strain>
    </source>
</reference>
<name>A6J728_RAT</name>
<dbReference type="AlphaFoldDB" id="A6J728"/>